<keyword evidence="2" id="KW-1185">Reference proteome</keyword>
<name>A0A495JUK0_9ACTN</name>
<dbReference type="RefSeq" id="WP_170208806.1">
    <property type="nucleotide sequence ID" value="NZ_RBKT01000001.1"/>
</dbReference>
<dbReference type="EMBL" id="RBKT01000001">
    <property type="protein sequence ID" value="RKR92686.1"/>
    <property type="molecule type" value="Genomic_DNA"/>
</dbReference>
<accession>A0A495JUK0</accession>
<organism evidence="1 2">
    <name type="scientific">Micromonospora pisi</name>
    <dbReference type="NCBI Taxonomy" id="589240"/>
    <lineage>
        <taxon>Bacteria</taxon>
        <taxon>Bacillati</taxon>
        <taxon>Actinomycetota</taxon>
        <taxon>Actinomycetes</taxon>
        <taxon>Micromonosporales</taxon>
        <taxon>Micromonosporaceae</taxon>
        <taxon>Micromonospora</taxon>
    </lineage>
</organism>
<dbReference type="Proteomes" id="UP000277671">
    <property type="component" value="Unassembled WGS sequence"/>
</dbReference>
<comment type="caution">
    <text evidence="1">The sequence shown here is derived from an EMBL/GenBank/DDBJ whole genome shotgun (WGS) entry which is preliminary data.</text>
</comment>
<dbReference type="AlphaFoldDB" id="A0A495JUK0"/>
<sequence length="53" mass="6041">MAADQQTNPLDDLYREFLEADDDGASSNDIAQMLDDFLTKRGYPTVLYRAGRR</sequence>
<proteinExistence type="predicted"/>
<reference evidence="1 2" key="1">
    <citation type="submission" date="2018-10" db="EMBL/GenBank/DDBJ databases">
        <title>Sequencing the genomes of 1000 actinobacteria strains.</title>
        <authorList>
            <person name="Klenk H.-P."/>
        </authorList>
    </citation>
    <scope>NUCLEOTIDE SEQUENCE [LARGE SCALE GENOMIC DNA]</scope>
    <source>
        <strain evidence="1 2">DSM 45175</strain>
    </source>
</reference>
<gene>
    <name evidence="1" type="ORF">BDK92_7164</name>
</gene>
<protein>
    <submittedName>
        <fullName evidence="1">Uncharacterized protein</fullName>
    </submittedName>
</protein>
<evidence type="ECO:0000313" key="2">
    <source>
        <dbReference type="Proteomes" id="UP000277671"/>
    </source>
</evidence>
<evidence type="ECO:0000313" key="1">
    <source>
        <dbReference type="EMBL" id="RKR92686.1"/>
    </source>
</evidence>